<name>A0A918PLN2_9SPHN</name>
<dbReference type="InterPro" id="IPR036282">
    <property type="entry name" value="Glutathione-S-Trfase_C_sf"/>
</dbReference>
<dbReference type="Proteomes" id="UP000648075">
    <property type="component" value="Unassembled WGS sequence"/>
</dbReference>
<protein>
    <recommendedName>
        <fullName evidence="1">GST C-terminal domain-containing protein</fullName>
    </recommendedName>
</protein>
<comment type="caution">
    <text evidence="2">The sequence shown here is derived from an EMBL/GenBank/DDBJ whole genome shotgun (WGS) entry which is preliminary data.</text>
</comment>
<evidence type="ECO:0000313" key="3">
    <source>
        <dbReference type="Proteomes" id="UP000648075"/>
    </source>
</evidence>
<accession>A0A918PLN2</accession>
<dbReference type="Gene3D" id="1.20.1050.10">
    <property type="match status" value="1"/>
</dbReference>
<dbReference type="InterPro" id="IPR010987">
    <property type="entry name" value="Glutathione-S-Trfase_C-like"/>
</dbReference>
<feature type="domain" description="GST C-terminal" evidence="1">
    <location>
        <begin position="1"/>
        <end position="129"/>
    </location>
</feature>
<evidence type="ECO:0000259" key="1">
    <source>
        <dbReference type="PROSITE" id="PS50405"/>
    </source>
</evidence>
<evidence type="ECO:0000313" key="2">
    <source>
        <dbReference type="EMBL" id="GGZ14818.1"/>
    </source>
</evidence>
<dbReference type="EMBL" id="BMZA01000019">
    <property type="protein sequence ID" value="GGZ14818.1"/>
    <property type="molecule type" value="Genomic_DNA"/>
</dbReference>
<proteinExistence type="predicted"/>
<dbReference type="Pfam" id="PF00043">
    <property type="entry name" value="GST_C"/>
    <property type="match status" value="1"/>
</dbReference>
<keyword evidence="3" id="KW-1185">Reference proteome</keyword>
<dbReference type="AlphaFoldDB" id="A0A918PLN2"/>
<dbReference type="PROSITE" id="PS50405">
    <property type="entry name" value="GST_CTER"/>
    <property type="match status" value="1"/>
</dbReference>
<gene>
    <name evidence="2" type="ORF">GCM10011614_32230</name>
</gene>
<organism evidence="2 3">
    <name type="scientific">Novosphingobium colocasiae</name>
    <dbReference type="NCBI Taxonomy" id="1256513"/>
    <lineage>
        <taxon>Bacteria</taxon>
        <taxon>Pseudomonadati</taxon>
        <taxon>Pseudomonadota</taxon>
        <taxon>Alphaproteobacteria</taxon>
        <taxon>Sphingomonadales</taxon>
        <taxon>Sphingomonadaceae</taxon>
        <taxon>Novosphingobium</taxon>
    </lineage>
</organism>
<reference evidence="2" key="2">
    <citation type="submission" date="2020-09" db="EMBL/GenBank/DDBJ databases">
        <authorList>
            <person name="Sun Q."/>
            <person name="Kim S."/>
        </authorList>
    </citation>
    <scope>NUCLEOTIDE SEQUENCE</scope>
    <source>
        <strain evidence="2">KCTC 32255</strain>
    </source>
</reference>
<reference evidence="2" key="1">
    <citation type="journal article" date="2014" name="Int. J. Syst. Evol. Microbiol.">
        <title>Complete genome sequence of Corynebacterium casei LMG S-19264T (=DSM 44701T), isolated from a smear-ripened cheese.</title>
        <authorList>
            <consortium name="US DOE Joint Genome Institute (JGI-PGF)"/>
            <person name="Walter F."/>
            <person name="Albersmeier A."/>
            <person name="Kalinowski J."/>
            <person name="Ruckert C."/>
        </authorList>
    </citation>
    <scope>NUCLEOTIDE SEQUENCE</scope>
    <source>
        <strain evidence="2">KCTC 32255</strain>
    </source>
</reference>
<sequence>MLGWRLVASALELDVDELPEGYRPNSPIAAALPQATPTALMNFLIGPRAIFDAIEAYLSEFPYFGGSRFSAADIMMHYQVRHSMLMSQIDLEDYPITTKWRGMVEQRPAYIRADKAAQPGGVDEHGLPIGSPMPFPVRRART</sequence>
<dbReference type="SUPFAM" id="SSF47616">
    <property type="entry name" value="GST C-terminal domain-like"/>
    <property type="match status" value="1"/>
</dbReference>
<dbReference type="InterPro" id="IPR004046">
    <property type="entry name" value="GST_C"/>
</dbReference>